<name>A0A4R6V2X9_9PSEU</name>
<evidence type="ECO:0000259" key="2">
    <source>
        <dbReference type="PROSITE" id="PS50263"/>
    </source>
</evidence>
<gene>
    <name evidence="3" type="ORF">EV188_107237</name>
</gene>
<dbReference type="InterPro" id="IPR036526">
    <property type="entry name" value="C-N_Hydrolase_sf"/>
</dbReference>
<dbReference type="AlphaFoldDB" id="A0A4R6V2X9"/>
<dbReference type="Proteomes" id="UP000295705">
    <property type="component" value="Unassembled WGS sequence"/>
</dbReference>
<keyword evidence="1 3" id="KW-0378">Hydrolase</keyword>
<dbReference type="PROSITE" id="PS50263">
    <property type="entry name" value="CN_HYDROLASE"/>
    <property type="match status" value="1"/>
</dbReference>
<feature type="domain" description="CN hydrolase" evidence="2">
    <location>
        <begin position="1"/>
        <end position="250"/>
    </location>
</feature>
<dbReference type="Pfam" id="PF00795">
    <property type="entry name" value="CN_hydrolase"/>
    <property type="match status" value="1"/>
</dbReference>
<accession>A0A4R6V2X9</accession>
<evidence type="ECO:0000313" key="3">
    <source>
        <dbReference type="EMBL" id="TDQ52857.1"/>
    </source>
</evidence>
<dbReference type="PANTHER" id="PTHR43674">
    <property type="entry name" value="NITRILASE C965.09-RELATED"/>
    <property type="match status" value="1"/>
</dbReference>
<evidence type="ECO:0000313" key="4">
    <source>
        <dbReference type="Proteomes" id="UP000295705"/>
    </source>
</evidence>
<comment type="caution">
    <text evidence="3">The sequence shown here is derived from an EMBL/GenBank/DDBJ whole genome shotgun (WGS) entry which is preliminary data.</text>
</comment>
<dbReference type="RefSeq" id="WP_133828579.1">
    <property type="nucleotide sequence ID" value="NZ_BAABHR010000012.1"/>
</dbReference>
<dbReference type="PANTHER" id="PTHR43674:SF2">
    <property type="entry name" value="BETA-UREIDOPROPIONASE"/>
    <property type="match status" value="1"/>
</dbReference>
<organism evidence="3 4">
    <name type="scientific">Actinomycetospora succinea</name>
    <dbReference type="NCBI Taxonomy" id="663603"/>
    <lineage>
        <taxon>Bacteria</taxon>
        <taxon>Bacillati</taxon>
        <taxon>Actinomycetota</taxon>
        <taxon>Actinomycetes</taxon>
        <taxon>Pseudonocardiales</taxon>
        <taxon>Pseudonocardiaceae</taxon>
        <taxon>Actinomycetospora</taxon>
    </lineage>
</organism>
<dbReference type="InterPro" id="IPR003010">
    <property type="entry name" value="C-N_Hydrolase"/>
</dbReference>
<keyword evidence="4" id="KW-1185">Reference proteome</keyword>
<dbReference type="InterPro" id="IPR050345">
    <property type="entry name" value="Aliph_Amidase/BUP"/>
</dbReference>
<dbReference type="SUPFAM" id="SSF56317">
    <property type="entry name" value="Carbon-nitrogen hydrolase"/>
    <property type="match status" value="1"/>
</dbReference>
<dbReference type="GO" id="GO:0050126">
    <property type="term" value="F:N-carbamoylputrescine amidase activity"/>
    <property type="evidence" value="ECO:0007669"/>
    <property type="project" value="TreeGrafter"/>
</dbReference>
<dbReference type="EMBL" id="SNYO01000007">
    <property type="protein sequence ID" value="TDQ52857.1"/>
    <property type="molecule type" value="Genomic_DNA"/>
</dbReference>
<dbReference type="GO" id="GO:0033388">
    <property type="term" value="P:putrescine biosynthetic process from arginine"/>
    <property type="evidence" value="ECO:0007669"/>
    <property type="project" value="TreeGrafter"/>
</dbReference>
<sequence length="285" mass="31665">MRITLAQTDAALGDLDGNLKRAERVVSEAVETESDLVVFPELSLSGYQIGEVPQDLSLSPDDPRLLKISERAGDAGVLLGFPEAGGHGLHTYNSAGYYEGGRLVHTHRKLYLPTYSTFEERKHFLPGQHSRAYGVRGGRHRAATLICNDAWQPQVAFLSVQDGAHLLLVPANSAQSMSPERYDSKEYWRNITTFYGRLYQLFVVFVNRVGVEGGLTFWGGSHVVDPWGEVVGECGEGAEAEETCTIDIDLADVRRRRRDIPLVREARLGLLRREIDRLLDEGGDL</sequence>
<proteinExistence type="predicted"/>
<reference evidence="3 4" key="1">
    <citation type="submission" date="2019-03" db="EMBL/GenBank/DDBJ databases">
        <title>Genomic Encyclopedia of Type Strains, Phase IV (KMG-IV): sequencing the most valuable type-strain genomes for metagenomic binning, comparative biology and taxonomic classification.</title>
        <authorList>
            <person name="Goeker M."/>
        </authorList>
    </citation>
    <scope>NUCLEOTIDE SEQUENCE [LARGE SCALE GENOMIC DNA]</scope>
    <source>
        <strain evidence="3 4">DSM 45775</strain>
    </source>
</reference>
<evidence type="ECO:0000256" key="1">
    <source>
        <dbReference type="ARBA" id="ARBA00022801"/>
    </source>
</evidence>
<dbReference type="OrthoDB" id="9760188at2"/>
<protein>
    <submittedName>
        <fullName evidence="3">Putative amidohydrolase</fullName>
    </submittedName>
</protein>
<dbReference type="Gene3D" id="3.60.110.10">
    <property type="entry name" value="Carbon-nitrogen hydrolase"/>
    <property type="match status" value="1"/>
</dbReference>